<reference evidence="1 2" key="1">
    <citation type="submission" date="2007-04" db="EMBL/GenBank/DDBJ databases">
        <authorList>
            <person name="Fulton L."/>
            <person name="Clifton S."/>
            <person name="Fulton B."/>
            <person name="Xu J."/>
            <person name="Minx P."/>
            <person name="Pepin K.H."/>
            <person name="Johnson M."/>
            <person name="Thiruvilangam P."/>
            <person name="Bhonagiri V."/>
            <person name="Nash W.E."/>
            <person name="Mardis E.R."/>
            <person name="Wilson R.K."/>
        </authorList>
    </citation>
    <scope>NUCLEOTIDE SEQUENCE [LARGE SCALE GENOMIC DNA]</scope>
    <source>
        <strain evidence="1 2">ATCC 29799</strain>
    </source>
</reference>
<proteinExistence type="predicted"/>
<organism evidence="1 2">
    <name type="scientific">Pseudoflavonifractor capillosus ATCC 29799</name>
    <dbReference type="NCBI Taxonomy" id="411467"/>
    <lineage>
        <taxon>Bacteria</taxon>
        <taxon>Bacillati</taxon>
        <taxon>Bacillota</taxon>
        <taxon>Clostridia</taxon>
        <taxon>Eubacteriales</taxon>
        <taxon>Oscillospiraceae</taxon>
        <taxon>Pseudoflavonifractor</taxon>
    </lineage>
</organism>
<dbReference type="Proteomes" id="UP000003639">
    <property type="component" value="Unassembled WGS sequence"/>
</dbReference>
<evidence type="ECO:0000313" key="2">
    <source>
        <dbReference type="Proteomes" id="UP000003639"/>
    </source>
</evidence>
<protein>
    <submittedName>
        <fullName evidence="1">Uncharacterized protein</fullName>
    </submittedName>
</protein>
<gene>
    <name evidence="1" type="ORF">BACCAP_00515</name>
</gene>
<name>A6NQP4_9FIRM</name>
<evidence type="ECO:0000313" key="1">
    <source>
        <dbReference type="EMBL" id="EDN01390.1"/>
    </source>
</evidence>
<comment type="caution">
    <text evidence="1">The sequence shown here is derived from an EMBL/GenBank/DDBJ whole genome shotgun (WGS) entry which is preliminary data.</text>
</comment>
<accession>A6NQP4</accession>
<keyword evidence="2" id="KW-1185">Reference proteome</keyword>
<dbReference type="AlphaFoldDB" id="A6NQP4"/>
<dbReference type="EMBL" id="AAXG02000005">
    <property type="protein sequence ID" value="EDN01390.1"/>
    <property type="molecule type" value="Genomic_DNA"/>
</dbReference>
<sequence>MKAEWSGFLVLIIPHYKEKATTICEQRTKTIKVLRWRGG</sequence>
<reference evidence="1 2" key="2">
    <citation type="submission" date="2007-06" db="EMBL/GenBank/DDBJ databases">
        <title>Draft genome sequence of Pseudoflavonifractor capillosus ATCC 29799.</title>
        <authorList>
            <person name="Sudarsanam P."/>
            <person name="Ley R."/>
            <person name="Guruge J."/>
            <person name="Turnbaugh P.J."/>
            <person name="Mahowald M."/>
            <person name="Liep D."/>
            <person name="Gordon J."/>
        </authorList>
    </citation>
    <scope>NUCLEOTIDE SEQUENCE [LARGE SCALE GENOMIC DNA]</scope>
    <source>
        <strain evidence="1 2">ATCC 29799</strain>
    </source>
</reference>